<name>A0A8S5L873_9CAUD</name>
<dbReference type="PANTHER" id="PTHR43512">
    <property type="entry name" value="TRANSLATION FACTOR GUF1-RELATED"/>
    <property type="match status" value="1"/>
</dbReference>
<dbReference type="Gene3D" id="3.30.70.240">
    <property type="match status" value="1"/>
</dbReference>
<accession>A0A8S5L873</accession>
<organism evidence="2">
    <name type="scientific">Siphoviridae sp. ctzpQ31</name>
    <dbReference type="NCBI Taxonomy" id="2823613"/>
    <lineage>
        <taxon>Viruses</taxon>
        <taxon>Duplodnaviria</taxon>
        <taxon>Heunggongvirae</taxon>
        <taxon>Uroviricota</taxon>
        <taxon>Caudoviricetes</taxon>
    </lineage>
</organism>
<feature type="domain" description="Elongation factor EFG" evidence="1">
    <location>
        <begin position="1"/>
        <end position="43"/>
    </location>
</feature>
<proteinExistence type="predicted"/>
<protein>
    <recommendedName>
        <fullName evidence="1">Elongation factor EFG domain-containing protein</fullName>
    </recommendedName>
</protein>
<dbReference type="EMBL" id="BK014654">
    <property type="protein sequence ID" value="DAD66089.1"/>
    <property type="molecule type" value="Genomic_DNA"/>
</dbReference>
<dbReference type="SUPFAM" id="SSF54980">
    <property type="entry name" value="EF-G C-terminal domain-like"/>
    <property type="match status" value="1"/>
</dbReference>
<evidence type="ECO:0000313" key="2">
    <source>
        <dbReference type="EMBL" id="DAD66089.1"/>
    </source>
</evidence>
<dbReference type="InterPro" id="IPR000640">
    <property type="entry name" value="EFG_V-like"/>
</dbReference>
<dbReference type="InterPro" id="IPR035647">
    <property type="entry name" value="EFG_III/V"/>
</dbReference>
<dbReference type="GO" id="GO:0005525">
    <property type="term" value="F:GTP binding"/>
    <property type="evidence" value="ECO:0007669"/>
    <property type="project" value="InterPro"/>
</dbReference>
<reference evidence="2" key="1">
    <citation type="journal article" date="2021" name="Proc. Natl. Acad. Sci. U.S.A.">
        <title>A Catalog of Tens of Thousands of Viruses from Human Metagenomes Reveals Hidden Associations with Chronic Diseases.</title>
        <authorList>
            <person name="Tisza M.J."/>
            <person name="Buck C.B."/>
        </authorList>
    </citation>
    <scope>NUCLEOTIDE SEQUENCE</scope>
    <source>
        <strain evidence="2">CtzpQ31</strain>
    </source>
</reference>
<dbReference type="Pfam" id="PF00679">
    <property type="entry name" value="EFG_C"/>
    <property type="match status" value="1"/>
</dbReference>
<sequence>MEYIDATRVVWHYELPMGEIIVDFYDRLKSATKGYATMNYEFK</sequence>
<dbReference type="GO" id="GO:0043022">
    <property type="term" value="F:ribosome binding"/>
    <property type="evidence" value="ECO:0007669"/>
    <property type="project" value="TreeGrafter"/>
</dbReference>
<dbReference type="PANTHER" id="PTHR43512:SF4">
    <property type="entry name" value="TRANSLATION FACTOR GUF1 HOMOLOG, CHLOROPLASTIC"/>
    <property type="match status" value="1"/>
</dbReference>
<dbReference type="InterPro" id="IPR006297">
    <property type="entry name" value="EF-4"/>
</dbReference>
<evidence type="ECO:0000259" key="1">
    <source>
        <dbReference type="Pfam" id="PF00679"/>
    </source>
</evidence>